<sequence length="86" mass="8873">MHASPPKFAFDTPAAALEALLDAIEPVGTESCPLAEATGRILAQPLTADRPSPACAVSAMDGYAVRLDDLAARSLDIAGHIRIGCE</sequence>
<gene>
    <name evidence="2" type="ORF">MNBD_PLANCTO03-1743</name>
</gene>
<evidence type="ECO:0000259" key="1">
    <source>
        <dbReference type="Pfam" id="PF03453"/>
    </source>
</evidence>
<dbReference type="GO" id="GO:0061599">
    <property type="term" value="F:molybdopterin molybdotransferase activity"/>
    <property type="evidence" value="ECO:0007669"/>
    <property type="project" value="UniProtKB-EC"/>
</dbReference>
<dbReference type="Gene3D" id="2.170.190.11">
    <property type="entry name" value="Molybdopterin biosynthesis moea protein, domain 3"/>
    <property type="match status" value="1"/>
</dbReference>
<feature type="non-terminal residue" evidence="2">
    <location>
        <position position="86"/>
    </location>
</feature>
<dbReference type="InterPro" id="IPR036135">
    <property type="entry name" value="MoeA_linker/N_sf"/>
</dbReference>
<dbReference type="AlphaFoldDB" id="A0A3B1DUB1"/>
<organism evidence="2">
    <name type="scientific">hydrothermal vent metagenome</name>
    <dbReference type="NCBI Taxonomy" id="652676"/>
    <lineage>
        <taxon>unclassified sequences</taxon>
        <taxon>metagenomes</taxon>
        <taxon>ecological metagenomes</taxon>
    </lineage>
</organism>
<protein>
    <submittedName>
        <fullName evidence="2">Molybdopterin molybdenumtransferase</fullName>
        <ecNumber evidence="2">2.10.1.1</ecNumber>
    </submittedName>
</protein>
<dbReference type="SUPFAM" id="SSF63882">
    <property type="entry name" value="MoeA N-terminal region -like"/>
    <property type="match status" value="1"/>
</dbReference>
<proteinExistence type="predicted"/>
<name>A0A3B1DUB1_9ZZZZ</name>
<dbReference type="Pfam" id="PF03453">
    <property type="entry name" value="MoeA_N"/>
    <property type="match status" value="1"/>
</dbReference>
<feature type="domain" description="MoeA N-terminal and linker" evidence="1">
    <location>
        <begin position="14"/>
        <end position="73"/>
    </location>
</feature>
<reference evidence="2" key="1">
    <citation type="submission" date="2018-06" db="EMBL/GenBank/DDBJ databases">
        <authorList>
            <person name="Zhirakovskaya E."/>
        </authorList>
    </citation>
    <scope>NUCLEOTIDE SEQUENCE</scope>
</reference>
<keyword evidence="2" id="KW-0808">Transferase</keyword>
<accession>A0A3B1DUB1</accession>
<dbReference type="InterPro" id="IPR005110">
    <property type="entry name" value="MoeA_linker/N"/>
</dbReference>
<dbReference type="Gene3D" id="3.90.105.10">
    <property type="entry name" value="Molybdopterin biosynthesis moea protein, domain 2"/>
    <property type="match status" value="1"/>
</dbReference>
<evidence type="ECO:0000313" key="2">
    <source>
        <dbReference type="EMBL" id="VAX40453.1"/>
    </source>
</evidence>
<dbReference type="EMBL" id="UOGK01000394">
    <property type="protein sequence ID" value="VAX40453.1"/>
    <property type="molecule type" value="Genomic_DNA"/>
</dbReference>
<dbReference type="GO" id="GO:0032324">
    <property type="term" value="P:molybdopterin cofactor biosynthetic process"/>
    <property type="evidence" value="ECO:0007669"/>
    <property type="project" value="InterPro"/>
</dbReference>
<dbReference type="EC" id="2.10.1.1" evidence="2"/>